<gene>
    <name evidence="9" type="ORF">J2Z71_000925</name>
</gene>
<keyword evidence="4 7" id="KW-0812">Transmembrane</keyword>
<keyword evidence="10" id="KW-1185">Reference proteome</keyword>
<organism evidence="9 10">
    <name type="scientific">Peptoniphilus stercorisuis</name>
    <dbReference type="NCBI Taxonomy" id="1436965"/>
    <lineage>
        <taxon>Bacteria</taxon>
        <taxon>Bacillati</taxon>
        <taxon>Bacillota</taxon>
        <taxon>Tissierellia</taxon>
        <taxon>Tissierellales</taxon>
        <taxon>Peptoniphilaceae</taxon>
        <taxon>Peptoniphilus</taxon>
    </lineage>
</organism>
<protein>
    <submittedName>
        <fullName evidence="9">Drug/metabolite transporter (DMT)-like permease</fullName>
    </submittedName>
</protein>
<accession>A0ABS4KDE5</accession>
<dbReference type="Pfam" id="PF00892">
    <property type="entry name" value="EamA"/>
    <property type="match status" value="2"/>
</dbReference>
<comment type="subcellular location">
    <subcellularLocation>
        <location evidence="1">Cell membrane</location>
        <topology evidence="1">Multi-pass membrane protein</topology>
    </subcellularLocation>
</comment>
<proteinExistence type="inferred from homology"/>
<dbReference type="InterPro" id="IPR000620">
    <property type="entry name" value="EamA_dom"/>
</dbReference>
<keyword evidence="5 7" id="KW-1133">Transmembrane helix</keyword>
<feature type="transmembrane region" description="Helical" evidence="7">
    <location>
        <begin position="132"/>
        <end position="148"/>
    </location>
</feature>
<feature type="transmembrane region" description="Helical" evidence="7">
    <location>
        <begin position="154"/>
        <end position="175"/>
    </location>
</feature>
<dbReference type="PANTHER" id="PTHR42920:SF5">
    <property type="entry name" value="EAMA DOMAIN-CONTAINING PROTEIN"/>
    <property type="match status" value="1"/>
</dbReference>
<keyword evidence="6 7" id="KW-0472">Membrane</keyword>
<comment type="caution">
    <text evidence="9">The sequence shown here is derived from an EMBL/GenBank/DDBJ whole genome shotgun (WGS) entry which is preliminary data.</text>
</comment>
<feature type="transmembrane region" description="Helical" evidence="7">
    <location>
        <begin position="218"/>
        <end position="236"/>
    </location>
</feature>
<sequence length="299" mass="33119">MNKKIVSSIALILVALIWGLAFVAQSTGMKYIGPYTFTMARSFVGGGFMFLITLFSPKFIKFEKERVESYFDNSIDLKAGIICGIILFFAMNAQQIGLKYTTPGKAGFITTLYIVIIPIIRRVMGEKIEKKILFCVIFAMIGMYFLSVKENFVVSIGDIIVFISAIFYSFHTLILSYYSTRTDGLRLNMFQFLVCGLISLVAAFVAKENISLDNLMMALSSILYVGILSSGVAYTLQIIALRHIDATIASLLNSLESIFAVLGGWLILGQLLSSREAIGCLIMFASTIIAQIPSRKEIK</sequence>
<comment type="similarity">
    <text evidence="2">Belongs to the EamA transporter family.</text>
</comment>
<evidence type="ECO:0000256" key="4">
    <source>
        <dbReference type="ARBA" id="ARBA00022692"/>
    </source>
</evidence>
<evidence type="ECO:0000256" key="3">
    <source>
        <dbReference type="ARBA" id="ARBA00022475"/>
    </source>
</evidence>
<name>A0ABS4KDE5_9FIRM</name>
<dbReference type="PANTHER" id="PTHR42920">
    <property type="entry name" value="OS03G0707200 PROTEIN-RELATED"/>
    <property type="match status" value="1"/>
</dbReference>
<dbReference type="SUPFAM" id="SSF103481">
    <property type="entry name" value="Multidrug resistance efflux transporter EmrE"/>
    <property type="match status" value="2"/>
</dbReference>
<feature type="domain" description="EamA" evidence="8">
    <location>
        <begin position="9"/>
        <end position="147"/>
    </location>
</feature>
<dbReference type="InterPro" id="IPR037185">
    <property type="entry name" value="EmrE-like"/>
</dbReference>
<feature type="transmembrane region" description="Helical" evidence="7">
    <location>
        <begin position="187"/>
        <end position="206"/>
    </location>
</feature>
<evidence type="ECO:0000313" key="9">
    <source>
        <dbReference type="EMBL" id="MBP2025395.1"/>
    </source>
</evidence>
<keyword evidence="3" id="KW-1003">Cell membrane</keyword>
<dbReference type="Proteomes" id="UP001519306">
    <property type="component" value="Unassembled WGS sequence"/>
</dbReference>
<feature type="domain" description="EamA" evidence="8">
    <location>
        <begin position="156"/>
        <end position="289"/>
    </location>
</feature>
<evidence type="ECO:0000313" key="10">
    <source>
        <dbReference type="Proteomes" id="UP001519306"/>
    </source>
</evidence>
<reference evidence="9 10" key="1">
    <citation type="submission" date="2021-03" db="EMBL/GenBank/DDBJ databases">
        <title>Genomic Encyclopedia of Type Strains, Phase IV (KMG-IV): sequencing the most valuable type-strain genomes for metagenomic binning, comparative biology and taxonomic classification.</title>
        <authorList>
            <person name="Goeker M."/>
        </authorList>
    </citation>
    <scope>NUCLEOTIDE SEQUENCE [LARGE SCALE GENOMIC DNA]</scope>
    <source>
        <strain evidence="9 10">DSM 27563</strain>
    </source>
</reference>
<evidence type="ECO:0000256" key="6">
    <source>
        <dbReference type="ARBA" id="ARBA00023136"/>
    </source>
</evidence>
<evidence type="ECO:0000256" key="7">
    <source>
        <dbReference type="SAM" id="Phobius"/>
    </source>
</evidence>
<feature type="transmembrane region" description="Helical" evidence="7">
    <location>
        <begin position="77"/>
        <end position="96"/>
    </location>
</feature>
<evidence type="ECO:0000259" key="8">
    <source>
        <dbReference type="Pfam" id="PF00892"/>
    </source>
</evidence>
<feature type="transmembrane region" description="Helical" evidence="7">
    <location>
        <begin position="248"/>
        <end position="268"/>
    </location>
</feature>
<evidence type="ECO:0000256" key="2">
    <source>
        <dbReference type="ARBA" id="ARBA00007362"/>
    </source>
</evidence>
<dbReference type="RefSeq" id="WP_210060686.1">
    <property type="nucleotide sequence ID" value="NZ_JAGGLJ010000007.1"/>
</dbReference>
<dbReference type="EMBL" id="JAGGLJ010000007">
    <property type="protein sequence ID" value="MBP2025395.1"/>
    <property type="molecule type" value="Genomic_DNA"/>
</dbReference>
<dbReference type="InterPro" id="IPR051258">
    <property type="entry name" value="Diverse_Substrate_Transporter"/>
</dbReference>
<evidence type="ECO:0000256" key="1">
    <source>
        <dbReference type="ARBA" id="ARBA00004651"/>
    </source>
</evidence>
<evidence type="ECO:0000256" key="5">
    <source>
        <dbReference type="ARBA" id="ARBA00022989"/>
    </source>
</evidence>
<feature type="transmembrane region" description="Helical" evidence="7">
    <location>
        <begin position="36"/>
        <end position="56"/>
    </location>
</feature>
<feature type="transmembrane region" description="Helical" evidence="7">
    <location>
        <begin position="102"/>
        <end position="120"/>
    </location>
</feature>